<dbReference type="AlphaFoldDB" id="A0A085GC17"/>
<name>A0A085GC17_EWIA3</name>
<feature type="transmembrane region" description="Helical" evidence="1">
    <location>
        <begin position="105"/>
        <end position="125"/>
    </location>
</feature>
<keyword evidence="1" id="KW-0472">Membrane</keyword>
<protein>
    <submittedName>
        <fullName evidence="3">Putative membrane protein</fullName>
    </submittedName>
</protein>
<feature type="transmembrane region" description="Helical" evidence="1">
    <location>
        <begin position="168"/>
        <end position="187"/>
    </location>
</feature>
<reference evidence="3 4" key="1">
    <citation type="submission" date="2014-05" db="EMBL/GenBank/DDBJ databases">
        <title>ATOL: Assembling a taxonomically balanced genome-scale reconstruction of the evolutionary history of the Enterobacteriaceae.</title>
        <authorList>
            <person name="Plunkett G.III."/>
            <person name="Neeno-Eckwall E.C."/>
            <person name="Glasner J.D."/>
            <person name="Perna N.T."/>
        </authorList>
    </citation>
    <scope>NUCLEOTIDE SEQUENCE [LARGE SCALE GENOMIC DNA]</scope>
    <source>
        <strain evidence="3 4">ATCC 33852</strain>
    </source>
</reference>
<dbReference type="Pfam" id="PF02517">
    <property type="entry name" value="Rce1-like"/>
    <property type="match status" value="1"/>
</dbReference>
<dbReference type="Proteomes" id="UP000028640">
    <property type="component" value="Unassembled WGS sequence"/>
</dbReference>
<feature type="transmembrane region" description="Helical" evidence="1">
    <location>
        <begin position="137"/>
        <end position="156"/>
    </location>
</feature>
<evidence type="ECO:0000259" key="2">
    <source>
        <dbReference type="Pfam" id="PF02517"/>
    </source>
</evidence>
<feature type="transmembrane region" description="Helical" evidence="1">
    <location>
        <begin position="36"/>
        <end position="54"/>
    </location>
</feature>
<gene>
    <name evidence="3" type="ORF">GEAM_1730</name>
</gene>
<feature type="transmembrane region" description="Helical" evidence="1">
    <location>
        <begin position="222"/>
        <end position="241"/>
    </location>
</feature>
<evidence type="ECO:0000313" key="3">
    <source>
        <dbReference type="EMBL" id="KFC81262.1"/>
    </source>
</evidence>
<dbReference type="InterPro" id="IPR003675">
    <property type="entry name" value="Rce1/LyrA-like_dom"/>
</dbReference>
<sequence length="274" mass="30265">MWFLLAASLLVLQFNKKLSIALLVVASAIGGYTHVLDWRALAFLVVLAVIAGVYCKSNCKTLRTLLELLLVLVSVGLTLHLIPGFHNLKVLDGVKVGPESAPFSMYYNFDKALVPFILLICLKSLFSTPTHLQAKSWQWLALVVAVPALLMVAVALGGLKVELHHPEWLFQFVLANIFFVALAEEAFFRGYIQQRLASVMHPVLALVIASLLFGALHFAGGALLVIFASLAGLIYGLAWMWSGRLWMAVLFHVALNLCQLLFFTYPVLQHIKPV</sequence>
<organism evidence="3 4">
    <name type="scientific">Ewingella americana (strain ATCC 33852 / DSM 4580 / CCUG 14506 / JCM 5911 / LMG 7869 / NCTC 12157 / CDC 1468-78)</name>
    <dbReference type="NCBI Taxonomy" id="910964"/>
    <lineage>
        <taxon>Bacteria</taxon>
        <taxon>Pseudomonadati</taxon>
        <taxon>Pseudomonadota</taxon>
        <taxon>Gammaproteobacteria</taxon>
        <taxon>Enterobacterales</taxon>
        <taxon>Yersiniaceae</taxon>
        <taxon>Ewingella</taxon>
    </lineage>
</organism>
<dbReference type="GO" id="GO:0080120">
    <property type="term" value="P:CAAX-box protein maturation"/>
    <property type="evidence" value="ECO:0007669"/>
    <property type="project" value="UniProtKB-ARBA"/>
</dbReference>
<feature type="transmembrane region" description="Helical" evidence="1">
    <location>
        <begin position="248"/>
        <end position="268"/>
    </location>
</feature>
<keyword evidence="4" id="KW-1185">Reference proteome</keyword>
<accession>A0A085GC17</accession>
<keyword evidence="1" id="KW-1133">Transmembrane helix</keyword>
<feature type="domain" description="CAAX prenyl protease 2/Lysostaphin resistance protein A-like" evidence="2">
    <location>
        <begin position="167"/>
        <end position="257"/>
    </location>
</feature>
<dbReference type="STRING" id="910964.GEAM_1730"/>
<dbReference type="EMBL" id="JMPJ01000050">
    <property type="protein sequence ID" value="KFC81262.1"/>
    <property type="molecule type" value="Genomic_DNA"/>
</dbReference>
<dbReference type="GO" id="GO:0004175">
    <property type="term" value="F:endopeptidase activity"/>
    <property type="evidence" value="ECO:0007669"/>
    <property type="project" value="UniProtKB-ARBA"/>
</dbReference>
<keyword evidence="1" id="KW-0812">Transmembrane</keyword>
<evidence type="ECO:0000256" key="1">
    <source>
        <dbReference type="SAM" id="Phobius"/>
    </source>
</evidence>
<dbReference type="RefSeq" id="WP_034790602.1">
    <property type="nucleotide sequence ID" value="NZ_JMPJ01000050.1"/>
</dbReference>
<proteinExistence type="predicted"/>
<dbReference type="GeneID" id="78380077"/>
<dbReference type="eggNOG" id="COG1266">
    <property type="taxonomic scope" value="Bacteria"/>
</dbReference>
<evidence type="ECO:0000313" key="4">
    <source>
        <dbReference type="Proteomes" id="UP000028640"/>
    </source>
</evidence>
<feature type="transmembrane region" description="Helical" evidence="1">
    <location>
        <begin position="66"/>
        <end position="85"/>
    </location>
</feature>
<dbReference type="OrthoDB" id="5322702at2"/>
<feature type="transmembrane region" description="Helical" evidence="1">
    <location>
        <begin position="199"/>
        <end position="216"/>
    </location>
</feature>
<comment type="caution">
    <text evidence="3">The sequence shown here is derived from an EMBL/GenBank/DDBJ whole genome shotgun (WGS) entry which is preliminary data.</text>
</comment>